<proteinExistence type="predicted"/>
<accession>A0A0G0N9L4</accession>
<dbReference type="InterPro" id="IPR016181">
    <property type="entry name" value="Acyl_CoA_acyltransferase"/>
</dbReference>
<dbReference type="AlphaFoldDB" id="A0A0G0N9L4"/>
<dbReference type="Gene3D" id="3.40.630.30">
    <property type="match status" value="1"/>
</dbReference>
<dbReference type="STRING" id="1619013.UT41_C0003G0045"/>
<dbReference type="EMBL" id="LBWR01000003">
    <property type="protein sequence ID" value="KKR12118.1"/>
    <property type="molecule type" value="Genomic_DNA"/>
</dbReference>
<dbReference type="SUPFAM" id="SSF55729">
    <property type="entry name" value="Acyl-CoA N-acyltransferases (Nat)"/>
    <property type="match status" value="1"/>
</dbReference>
<gene>
    <name evidence="1" type="ORF">UT41_C0003G0045</name>
</gene>
<reference evidence="1 2" key="1">
    <citation type="journal article" date="2015" name="Nature">
        <title>rRNA introns, odd ribosomes, and small enigmatic genomes across a large radiation of phyla.</title>
        <authorList>
            <person name="Brown C.T."/>
            <person name="Hug L.A."/>
            <person name="Thomas B.C."/>
            <person name="Sharon I."/>
            <person name="Castelle C.J."/>
            <person name="Singh A."/>
            <person name="Wilkins M.J."/>
            <person name="Williams K.H."/>
            <person name="Banfield J.F."/>
        </authorList>
    </citation>
    <scope>NUCLEOTIDE SEQUENCE [LARGE SCALE GENOMIC DNA]</scope>
</reference>
<sequence>MNEIIKEKYIEEVLKVGGEFFAQFNDPTEIKATRENYEKISSLHPSAYKFAVNEQGELIAWTVVIPTSKELANDFIERRITEQELLDKTEYSNTHDALYLFAAFTKPEYRGKGYVKKMTIAQVMEITENKPKETLVFAWTVSKEGEAAIVSVARDLGVVIKKRRKKEEAGRAEE</sequence>
<evidence type="ECO:0000313" key="2">
    <source>
        <dbReference type="Proteomes" id="UP000034665"/>
    </source>
</evidence>
<comment type="caution">
    <text evidence="1">The sequence shown here is derived from an EMBL/GenBank/DDBJ whole genome shotgun (WGS) entry which is preliminary data.</text>
</comment>
<evidence type="ECO:0000313" key="1">
    <source>
        <dbReference type="EMBL" id="KKR12118.1"/>
    </source>
</evidence>
<name>A0A0G0N9L4_9BACT</name>
<organism evidence="1 2">
    <name type="scientific">Candidatus Wolfebacteria bacterium GW2011_GWC2_39_22</name>
    <dbReference type="NCBI Taxonomy" id="1619013"/>
    <lineage>
        <taxon>Bacteria</taxon>
        <taxon>Candidatus Wolfeibacteriota</taxon>
    </lineage>
</organism>
<dbReference type="Proteomes" id="UP000034665">
    <property type="component" value="Unassembled WGS sequence"/>
</dbReference>
<protein>
    <recommendedName>
        <fullName evidence="3">N-acetyltransferase domain-containing protein</fullName>
    </recommendedName>
</protein>
<evidence type="ECO:0008006" key="3">
    <source>
        <dbReference type="Google" id="ProtNLM"/>
    </source>
</evidence>